<proteinExistence type="predicted"/>
<sequence length="140" mass="15264">MAKDSFEAIKVQCCLGSCFQKLKVVWDLINVLVDNASGNPKPKTNIILSLRCNFAMFKKLGIEGDKLKGLLAQALCHTPPTLDQLITAAILSKGNKKPLSAFVGQVIINASQWGDDQGHEPSPFVYCISELPSLIRPRSP</sequence>
<accession>A0A9Q3PTA1</accession>
<comment type="caution">
    <text evidence="1">The sequence shown here is derived from an EMBL/GenBank/DDBJ whole genome shotgun (WGS) entry which is preliminary data.</text>
</comment>
<name>A0A9Q3PTA1_9BASI</name>
<evidence type="ECO:0000313" key="2">
    <source>
        <dbReference type="Proteomes" id="UP000765509"/>
    </source>
</evidence>
<dbReference type="EMBL" id="AVOT02090034">
    <property type="protein sequence ID" value="MBW0572406.1"/>
    <property type="molecule type" value="Genomic_DNA"/>
</dbReference>
<gene>
    <name evidence="1" type="ORF">O181_112121</name>
</gene>
<reference evidence="1" key="1">
    <citation type="submission" date="2021-03" db="EMBL/GenBank/DDBJ databases">
        <title>Draft genome sequence of rust myrtle Austropuccinia psidii MF-1, a brazilian biotype.</title>
        <authorList>
            <person name="Quecine M.C."/>
            <person name="Pachon D.M.R."/>
            <person name="Bonatelli M.L."/>
            <person name="Correr F.H."/>
            <person name="Franceschini L.M."/>
            <person name="Leite T.F."/>
            <person name="Margarido G.R.A."/>
            <person name="Almeida C.A."/>
            <person name="Ferrarezi J.A."/>
            <person name="Labate C.A."/>
        </authorList>
    </citation>
    <scope>NUCLEOTIDE SEQUENCE</scope>
    <source>
        <strain evidence="1">MF-1</strain>
    </source>
</reference>
<keyword evidence="2" id="KW-1185">Reference proteome</keyword>
<evidence type="ECO:0000313" key="1">
    <source>
        <dbReference type="EMBL" id="MBW0572406.1"/>
    </source>
</evidence>
<protein>
    <submittedName>
        <fullName evidence="1">Uncharacterized protein</fullName>
    </submittedName>
</protein>
<dbReference type="AlphaFoldDB" id="A0A9Q3PTA1"/>
<dbReference type="Proteomes" id="UP000765509">
    <property type="component" value="Unassembled WGS sequence"/>
</dbReference>
<organism evidence="1 2">
    <name type="scientific">Austropuccinia psidii MF-1</name>
    <dbReference type="NCBI Taxonomy" id="1389203"/>
    <lineage>
        <taxon>Eukaryota</taxon>
        <taxon>Fungi</taxon>
        <taxon>Dikarya</taxon>
        <taxon>Basidiomycota</taxon>
        <taxon>Pucciniomycotina</taxon>
        <taxon>Pucciniomycetes</taxon>
        <taxon>Pucciniales</taxon>
        <taxon>Sphaerophragmiaceae</taxon>
        <taxon>Austropuccinia</taxon>
    </lineage>
</organism>